<evidence type="ECO:0000313" key="2">
    <source>
        <dbReference type="Proteomes" id="UP001229421"/>
    </source>
</evidence>
<keyword evidence="2" id="KW-1185">Reference proteome</keyword>
<evidence type="ECO:0000313" key="1">
    <source>
        <dbReference type="EMBL" id="KAK1414375.1"/>
    </source>
</evidence>
<protein>
    <submittedName>
        <fullName evidence="1">Uncharacterized protein</fullName>
    </submittedName>
</protein>
<comment type="caution">
    <text evidence="1">The sequence shown here is derived from an EMBL/GenBank/DDBJ whole genome shotgun (WGS) entry which is preliminary data.</text>
</comment>
<gene>
    <name evidence="1" type="ORF">QVD17_30119</name>
</gene>
<reference evidence="1" key="1">
    <citation type="journal article" date="2023" name="bioRxiv">
        <title>Improved chromosome-level genome assembly for marigold (Tagetes erecta).</title>
        <authorList>
            <person name="Jiang F."/>
            <person name="Yuan L."/>
            <person name="Wang S."/>
            <person name="Wang H."/>
            <person name="Xu D."/>
            <person name="Wang A."/>
            <person name="Fan W."/>
        </authorList>
    </citation>
    <scope>NUCLEOTIDE SEQUENCE</scope>
    <source>
        <strain evidence="1">WSJ</strain>
        <tissue evidence="1">Leaf</tissue>
    </source>
</reference>
<dbReference type="Proteomes" id="UP001229421">
    <property type="component" value="Unassembled WGS sequence"/>
</dbReference>
<dbReference type="AlphaFoldDB" id="A0AAD8NFR5"/>
<accession>A0AAD8NFR5</accession>
<organism evidence="1 2">
    <name type="scientific">Tagetes erecta</name>
    <name type="common">African marigold</name>
    <dbReference type="NCBI Taxonomy" id="13708"/>
    <lineage>
        <taxon>Eukaryota</taxon>
        <taxon>Viridiplantae</taxon>
        <taxon>Streptophyta</taxon>
        <taxon>Embryophyta</taxon>
        <taxon>Tracheophyta</taxon>
        <taxon>Spermatophyta</taxon>
        <taxon>Magnoliopsida</taxon>
        <taxon>eudicotyledons</taxon>
        <taxon>Gunneridae</taxon>
        <taxon>Pentapetalae</taxon>
        <taxon>asterids</taxon>
        <taxon>campanulids</taxon>
        <taxon>Asterales</taxon>
        <taxon>Asteraceae</taxon>
        <taxon>Asteroideae</taxon>
        <taxon>Heliantheae alliance</taxon>
        <taxon>Tageteae</taxon>
        <taxon>Tagetes</taxon>
    </lineage>
</organism>
<proteinExistence type="predicted"/>
<sequence length="90" mass="9940">MKLTKDFLVDRVMKMTGKEIIVVGDGVGGSYGEFIAGGVMGRWRQLLLQIEDEKGKGINAGTLMAGLDHRCSDELWAHFLTVGGRWTLEK</sequence>
<dbReference type="EMBL" id="JAUHHV010000008">
    <property type="protein sequence ID" value="KAK1414375.1"/>
    <property type="molecule type" value="Genomic_DNA"/>
</dbReference>
<name>A0AAD8NFR5_TARER</name>